<dbReference type="PANTHER" id="PTHR36216">
    <property type="entry name" value="TRANSCRIPTIONAL REGULATOR, TRMB"/>
    <property type="match status" value="1"/>
</dbReference>
<sequence>MKKRRINRLVVILITFFCILTSIYSISSHKPDNKNKRSIIENYNIENLPFLDTSQELLSIGFEETYQLLQVTHHFEETLKEFEDAFRFFSLTGSIIFFDVIVLLKNHPINGKIAESDLLDVEGVNVTKDEMIVFNFIQEFMSNNKVFDKEKVAIYINSISRVNGNLNYNGIKGVIDSLIAKNLIVEGSKLTRKTILLNSNRKNIYNFIKENPGTYMYALVKQLDKSVFIIKWHLSLLFKFQLIRVQSYNGKFSYFESSFNKENDLIFHTITREKCRKIIELLEKHKNGLQKNQISKELNMHYNTITKDLDKLDEFNLLIRDRVSTTNRFALNYKNYHGLMQSI</sequence>
<dbReference type="SUPFAM" id="SSF46785">
    <property type="entry name" value="Winged helix' DNA-binding domain"/>
    <property type="match status" value="1"/>
</dbReference>
<dbReference type="AlphaFoldDB" id="A0A0F9NEB8"/>
<evidence type="ECO:0000313" key="1">
    <source>
        <dbReference type="EMBL" id="KKN17860.1"/>
    </source>
</evidence>
<reference evidence="1" key="1">
    <citation type="journal article" date="2015" name="Nature">
        <title>Complex archaea that bridge the gap between prokaryotes and eukaryotes.</title>
        <authorList>
            <person name="Spang A."/>
            <person name="Saw J.H."/>
            <person name="Jorgensen S.L."/>
            <person name="Zaremba-Niedzwiedzka K."/>
            <person name="Martijn J."/>
            <person name="Lind A.E."/>
            <person name="van Eijk R."/>
            <person name="Schleper C."/>
            <person name="Guy L."/>
            <person name="Ettema T.J."/>
        </authorList>
    </citation>
    <scope>NUCLEOTIDE SEQUENCE</scope>
</reference>
<accession>A0A0F9NEB8</accession>
<gene>
    <name evidence="1" type="ORF">LCGC14_0961550</name>
</gene>
<proteinExistence type="predicted"/>
<protein>
    <recommendedName>
        <fullName evidence="2">Helix-turn-helix type 11 domain-containing protein</fullName>
    </recommendedName>
</protein>
<dbReference type="InterPro" id="IPR036388">
    <property type="entry name" value="WH-like_DNA-bd_sf"/>
</dbReference>
<dbReference type="EMBL" id="LAZR01003482">
    <property type="protein sequence ID" value="KKN17860.1"/>
    <property type="molecule type" value="Genomic_DNA"/>
</dbReference>
<evidence type="ECO:0008006" key="2">
    <source>
        <dbReference type="Google" id="ProtNLM"/>
    </source>
</evidence>
<dbReference type="InterPro" id="IPR036390">
    <property type="entry name" value="WH_DNA-bd_sf"/>
</dbReference>
<organism evidence="1">
    <name type="scientific">marine sediment metagenome</name>
    <dbReference type="NCBI Taxonomy" id="412755"/>
    <lineage>
        <taxon>unclassified sequences</taxon>
        <taxon>metagenomes</taxon>
        <taxon>ecological metagenomes</taxon>
    </lineage>
</organism>
<dbReference type="PANTHER" id="PTHR36216:SF1">
    <property type="entry name" value="HTH ARSR-TYPE DOMAIN-CONTAINING PROTEIN"/>
    <property type="match status" value="1"/>
</dbReference>
<dbReference type="Gene3D" id="1.10.10.10">
    <property type="entry name" value="Winged helix-like DNA-binding domain superfamily/Winged helix DNA-binding domain"/>
    <property type="match status" value="2"/>
</dbReference>
<name>A0A0F9NEB8_9ZZZZ</name>
<comment type="caution">
    <text evidence="1">The sequence shown here is derived from an EMBL/GenBank/DDBJ whole genome shotgun (WGS) entry which is preliminary data.</text>
</comment>